<dbReference type="PANTHER" id="PTHR43619">
    <property type="entry name" value="S-ADENOSYL-L-METHIONINE-DEPENDENT METHYLTRANSFERASE YKTD-RELATED"/>
    <property type="match status" value="1"/>
</dbReference>
<evidence type="ECO:0000256" key="3">
    <source>
        <dbReference type="ARBA" id="ARBA00022603"/>
    </source>
</evidence>
<evidence type="ECO:0000256" key="4">
    <source>
        <dbReference type="ARBA" id="ARBA00022679"/>
    </source>
</evidence>
<dbReference type="NCBIfam" id="TIGR00027">
    <property type="entry name" value="mthyl_TIGR00027"/>
    <property type="match status" value="1"/>
</dbReference>
<dbReference type="InterPro" id="IPR011610">
    <property type="entry name" value="SAM_mthyl_Trfase_ML2640-like"/>
</dbReference>
<keyword evidence="5 6" id="KW-0949">S-adenosyl-L-methionine</keyword>
<dbReference type="InterPro" id="IPR007213">
    <property type="entry name" value="Ppm1/Ppm2/Tcmp"/>
</dbReference>
<evidence type="ECO:0000256" key="5">
    <source>
        <dbReference type="ARBA" id="ARBA00022691"/>
    </source>
</evidence>
<comment type="function">
    <text evidence="1 6">Exhibits S-adenosyl-L-methionine-dependent methyltransferase activity.</text>
</comment>
<dbReference type="SUPFAM" id="SSF53335">
    <property type="entry name" value="S-adenosyl-L-methionine-dependent methyltransferases"/>
    <property type="match status" value="1"/>
</dbReference>
<gene>
    <name evidence="7" type="ORF">BLA24_27020</name>
</gene>
<sequence length="270" mass="28600">MTNQNTSAFTLDPVAGTSLVTAAQRARESARDDALFHDPLAAALAGPAGTARLDAFGDVPAIPVRTRFFDDAIGGAVGDGGPRQLVIVAAGMDTRAYRLRLPADVTLYELDRPELLAHKERLLGGVAPTCHRTAVGADLAAAGWEEALADAGFRADLPTCWLVEGLTQYLEEPDVHTLLDRISALSAPGSRLLADFVAGAMLAAPETRPVLDLMATWGSPWRYGTDDPTTLLAERGWRAEVRTFAGVGEALGRPMPGGDEMSGWLVEGVR</sequence>
<comment type="caution">
    <text evidence="7">The sequence shown here is derived from an EMBL/GenBank/DDBJ whole genome shotgun (WGS) entry which is preliminary data.</text>
</comment>
<dbReference type="GO" id="GO:0008168">
    <property type="term" value="F:methyltransferase activity"/>
    <property type="evidence" value="ECO:0007669"/>
    <property type="project" value="UniProtKB-UniRule"/>
</dbReference>
<evidence type="ECO:0000256" key="1">
    <source>
        <dbReference type="ARBA" id="ARBA00003907"/>
    </source>
</evidence>
<dbReference type="Pfam" id="PF04072">
    <property type="entry name" value="LCM"/>
    <property type="match status" value="1"/>
</dbReference>
<evidence type="ECO:0000313" key="8">
    <source>
        <dbReference type="Proteomes" id="UP000222531"/>
    </source>
</evidence>
<comment type="similarity">
    <text evidence="2 6">Belongs to the UPF0677 family.</text>
</comment>
<dbReference type="Gene3D" id="3.40.50.150">
    <property type="entry name" value="Vaccinia Virus protein VP39"/>
    <property type="match status" value="1"/>
</dbReference>
<organism evidence="7 8">
    <name type="scientific">Streptomyces cinnamoneus</name>
    <name type="common">Streptoverticillium cinnamoneum</name>
    <dbReference type="NCBI Taxonomy" id="53446"/>
    <lineage>
        <taxon>Bacteria</taxon>
        <taxon>Bacillati</taxon>
        <taxon>Actinomycetota</taxon>
        <taxon>Actinomycetes</taxon>
        <taxon>Kitasatosporales</taxon>
        <taxon>Streptomycetaceae</taxon>
        <taxon>Streptomyces</taxon>
        <taxon>Streptomyces cinnamoneus group</taxon>
    </lineage>
</organism>
<evidence type="ECO:0000256" key="2">
    <source>
        <dbReference type="ARBA" id="ARBA00008138"/>
    </source>
</evidence>
<dbReference type="RefSeq" id="WP_099201607.1">
    <property type="nucleotide sequence ID" value="NZ_JBIRXA010000024.1"/>
</dbReference>
<accession>A0A2G1XEJ2</accession>
<dbReference type="EMBL" id="NHZO01000154">
    <property type="protein sequence ID" value="PHQ49664.1"/>
    <property type="molecule type" value="Genomic_DNA"/>
</dbReference>
<dbReference type="GO" id="GO:0032259">
    <property type="term" value="P:methylation"/>
    <property type="evidence" value="ECO:0007669"/>
    <property type="project" value="UniProtKB-KW"/>
</dbReference>
<proteinExistence type="inferred from homology"/>
<keyword evidence="4" id="KW-0808">Transferase</keyword>
<dbReference type="OrthoDB" id="9806164at2"/>
<protein>
    <recommendedName>
        <fullName evidence="6">S-adenosyl-L-methionine-dependent methyltransferase</fullName>
        <ecNumber evidence="6">2.1.1.-</ecNumber>
    </recommendedName>
</protein>
<dbReference type="PANTHER" id="PTHR43619:SF2">
    <property type="entry name" value="S-ADENOSYL-L-METHIONINE-DEPENDENT METHYLTRANSFERASES SUPERFAMILY PROTEIN"/>
    <property type="match status" value="1"/>
</dbReference>
<dbReference type="Proteomes" id="UP000222531">
    <property type="component" value="Unassembled WGS sequence"/>
</dbReference>
<dbReference type="EC" id="2.1.1.-" evidence="6"/>
<keyword evidence="3 6" id="KW-0489">Methyltransferase</keyword>
<evidence type="ECO:0000256" key="6">
    <source>
        <dbReference type="RuleBase" id="RU362030"/>
    </source>
</evidence>
<evidence type="ECO:0000313" key="7">
    <source>
        <dbReference type="EMBL" id="PHQ49664.1"/>
    </source>
</evidence>
<dbReference type="InterPro" id="IPR029063">
    <property type="entry name" value="SAM-dependent_MTases_sf"/>
</dbReference>
<keyword evidence="8" id="KW-1185">Reference proteome</keyword>
<name>A0A2G1XEJ2_STRCJ</name>
<dbReference type="AlphaFoldDB" id="A0A2G1XEJ2"/>
<reference evidence="7 8" key="1">
    <citation type="journal article" date="2017" name="Biochemistry">
        <title>Identification of the Biosynthetic Pathway for the Antibiotic Bicyclomycin.</title>
        <authorList>
            <person name="Patteson J."/>
            <person name="Cai W."/>
            <person name="Johnson R.A."/>
            <person name="Santa Maria K."/>
            <person name="Li B."/>
        </authorList>
    </citation>
    <scope>NUCLEOTIDE SEQUENCE [LARGE SCALE GENOMIC DNA]</scope>
    <source>
        <strain evidence="7 8">ATCC 21532</strain>
    </source>
</reference>